<gene>
    <name evidence="8" type="ORF">GSI_10852</name>
</gene>
<dbReference type="GO" id="GO:0044772">
    <property type="term" value="P:mitotic cell cycle phase transition"/>
    <property type="evidence" value="ECO:0007669"/>
    <property type="project" value="InterPro"/>
</dbReference>
<dbReference type="FunFam" id="1.10.472.10:FF:000001">
    <property type="entry name" value="G2/mitotic-specific cyclin"/>
    <property type="match status" value="1"/>
</dbReference>
<dbReference type="Gene3D" id="1.10.472.10">
    <property type="entry name" value="Cyclin-like"/>
    <property type="match status" value="2"/>
</dbReference>
<evidence type="ECO:0000256" key="2">
    <source>
        <dbReference type="ARBA" id="ARBA00023127"/>
    </source>
</evidence>
<dbReference type="PIRSF" id="PIRSF001771">
    <property type="entry name" value="Cyclin_A_B_D_E"/>
    <property type="match status" value="1"/>
</dbReference>
<feature type="domain" description="Cyclin C-terminal" evidence="7">
    <location>
        <begin position="411"/>
        <end position="525"/>
    </location>
</feature>
<keyword evidence="2 4" id="KW-0195">Cyclin</keyword>
<dbReference type="CDD" id="cd20568">
    <property type="entry name" value="CYCLIN_CLBs_yeast_rpt1"/>
    <property type="match status" value="1"/>
</dbReference>
<dbReference type="InterPro" id="IPR039361">
    <property type="entry name" value="Cyclin"/>
</dbReference>
<dbReference type="InterPro" id="IPR013763">
    <property type="entry name" value="Cyclin-like_dom"/>
</dbReference>
<proteinExistence type="inferred from homology"/>
<dbReference type="STRING" id="1077348.A0A2G8S1P9"/>
<dbReference type="InterPro" id="IPR036915">
    <property type="entry name" value="Cyclin-like_sf"/>
</dbReference>
<feature type="region of interest" description="Disordered" evidence="5">
    <location>
        <begin position="189"/>
        <end position="235"/>
    </location>
</feature>
<keyword evidence="1" id="KW-0132">Cell division</keyword>
<comment type="caution">
    <text evidence="8">The sequence shown here is derived from an EMBL/GenBank/DDBJ whole genome shotgun (WGS) entry which is preliminary data.</text>
</comment>
<reference evidence="8 9" key="1">
    <citation type="journal article" date="2015" name="Sci. Rep.">
        <title>Chromosome-level genome map provides insights into diverse defense mechanisms in the medicinal fungus Ganoderma sinense.</title>
        <authorList>
            <person name="Zhu Y."/>
            <person name="Xu J."/>
            <person name="Sun C."/>
            <person name="Zhou S."/>
            <person name="Xu H."/>
            <person name="Nelson D.R."/>
            <person name="Qian J."/>
            <person name="Song J."/>
            <person name="Luo H."/>
            <person name="Xiang L."/>
            <person name="Li Y."/>
            <person name="Xu Z."/>
            <person name="Ji A."/>
            <person name="Wang L."/>
            <person name="Lu S."/>
            <person name="Hayward A."/>
            <person name="Sun W."/>
            <person name="Li X."/>
            <person name="Schwartz D.C."/>
            <person name="Wang Y."/>
            <person name="Chen S."/>
        </authorList>
    </citation>
    <scope>NUCLEOTIDE SEQUENCE [LARGE SCALE GENOMIC DNA]</scope>
    <source>
        <strain evidence="8 9">ZZ0214-1</strain>
    </source>
</reference>
<dbReference type="Proteomes" id="UP000230002">
    <property type="component" value="Unassembled WGS sequence"/>
</dbReference>
<evidence type="ECO:0000259" key="7">
    <source>
        <dbReference type="SMART" id="SM01332"/>
    </source>
</evidence>
<evidence type="ECO:0000259" key="6">
    <source>
        <dbReference type="SMART" id="SM00385"/>
    </source>
</evidence>
<evidence type="ECO:0000256" key="1">
    <source>
        <dbReference type="ARBA" id="ARBA00022618"/>
    </source>
</evidence>
<sequence length="579" mass="64767">MSSAIPTRRVTRAAGRTTVLRDKENATARPGRTVASRAKPPSTQAASEKPENVKPPGLSRATASTAATRAKSIAVAASSKADPTVQVKRKREALGEVPKPPENKAKLAAGHADLKGKERVKEIKEKFEGVVLQKTTTTTTAPTRRTRTTGPAPSQARGLQPLREDDEDAMAIDPAPLAPIPSPKRFVAAREAARTGVPAASKVPRRVSRPSKPDEDEEEANRAYKKRRTSSDMPDVDALHEEEVENVVVPAEQLEADPFGDQWDDLDVEDADDPLMVSEYVVEIFDYLKEVEQTTMPNPNYMANQKDLAWKMRGILTDWLIQVHSRFRLLPETLFLCVNVIDRFLSTRVVSLAKLQLVGITCMFVAAKLEEIVAPSASNFLYCADSSYTEAEILQAERYVLKTIDWNLSYPNPIHFLRRISKADDYNIQVRTIGKYLLEVQCLEWRLIAAPPSLLAAASIWLARVILGFPEWTNNLAHYSSYRESDIIPTANLMLNYIIKPVRHQSFFKKYASKKYLKASVFVREWALQRWEEGSQVSLETELPALKELIREQRAMEEQMLAAQAAQEQGDSDGEVFQA</sequence>
<evidence type="ECO:0000313" key="8">
    <source>
        <dbReference type="EMBL" id="PIL27699.1"/>
    </source>
</evidence>
<dbReference type="EMBL" id="AYKW01000034">
    <property type="protein sequence ID" value="PIL27699.1"/>
    <property type="molecule type" value="Genomic_DNA"/>
</dbReference>
<dbReference type="SMART" id="SM01332">
    <property type="entry name" value="Cyclin_C"/>
    <property type="match status" value="1"/>
</dbReference>
<dbReference type="InterPro" id="IPR004367">
    <property type="entry name" value="Cyclin_C-dom"/>
</dbReference>
<protein>
    <submittedName>
        <fullName evidence="8">Uncharacterized protein</fullName>
    </submittedName>
</protein>
<dbReference type="PANTHER" id="PTHR10177">
    <property type="entry name" value="CYCLINS"/>
    <property type="match status" value="1"/>
</dbReference>
<keyword evidence="3" id="KW-0131">Cell cycle</keyword>
<dbReference type="SUPFAM" id="SSF47954">
    <property type="entry name" value="Cyclin-like"/>
    <property type="match status" value="2"/>
</dbReference>
<feature type="region of interest" description="Disordered" evidence="5">
    <location>
        <begin position="1"/>
        <end position="116"/>
    </location>
</feature>
<feature type="domain" description="Cyclin-like" evidence="6">
    <location>
        <begin position="415"/>
        <end position="496"/>
    </location>
</feature>
<accession>A0A2G8S1P9</accession>
<dbReference type="PROSITE" id="PS00292">
    <property type="entry name" value="CYCLINS"/>
    <property type="match status" value="1"/>
</dbReference>
<dbReference type="Pfam" id="PF02984">
    <property type="entry name" value="Cyclin_C"/>
    <property type="match status" value="1"/>
</dbReference>
<dbReference type="GO" id="GO:0016538">
    <property type="term" value="F:cyclin-dependent protein serine/threonine kinase regulator activity"/>
    <property type="evidence" value="ECO:0007669"/>
    <property type="project" value="InterPro"/>
</dbReference>
<keyword evidence="9" id="KW-1185">Reference proteome</keyword>
<feature type="compositionally biased region" description="Low complexity" evidence="5">
    <location>
        <begin position="135"/>
        <end position="153"/>
    </location>
</feature>
<dbReference type="InterPro" id="IPR006671">
    <property type="entry name" value="Cyclin_N"/>
</dbReference>
<feature type="domain" description="Cyclin-like" evidence="6">
    <location>
        <begin position="318"/>
        <end position="402"/>
    </location>
</feature>
<dbReference type="SMART" id="SM00385">
    <property type="entry name" value="CYCLIN"/>
    <property type="match status" value="2"/>
</dbReference>
<dbReference type="CDD" id="cd20512">
    <property type="entry name" value="CYCLIN_CLBs_yeast_rpt2"/>
    <property type="match status" value="1"/>
</dbReference>
<dbReference type="GO" id="GO:0051301">
    <property type="term" value="P:cell division"/>
    <property type="evidence" value="ECO:0007669"/>
    <property type="project" value="UniProtKB-KW"/>
</dbReference>
<dbReference type="AlphaFoldDB" id="A0A2G8S1P9"/>
<evidence type="ECO:0000313" key="9">
    <source>
        <dbReference type="Proteomes" id="UP000230002"/>
    </source>
</evidence>
<evidence type="ECO:0000256" key="3">
    <source>
        <dbReference type="ARBA" id="ARBA00023306"/>
    </source>
</evidence>
<feature type="compositionally biased region" description="Low complexity" evidence="5">
    <location>
        <begin position="59"/>
        <end position="81"/>
    </location>
</feature>
<evidence type="ECO:0000256" key="5">
    <source>
        <dbReference type="SAM" id="MobiDB-lite"/>
    </source>
</evidence>
<dbReference type="Pfam" id="PF00134">
    <property type="entry name" value="Cyclin_N"/>
    <property type="match status" value="1"/>
</dbReference>
<name>A0A2G8S1P9_9APHY</name>
<dbReference type="InterPro" id="IPR048258">
    <property type="entry name" value="Cyclins_cyclin-box"/>
</dbReference>
<dbReference type="OrthoDB" id="5590282at2759"/>
<evidence type="ECO:0000256" key="4">
    <source>
        <dbReference type="RuleBase" id="RU000383"/>
    </source>
</evidence>
<dbReference type="InterPro" id="IPR046965">
    <property type="entry name" value="Cyclin_A/B-like"/>
</dbReference>
<comment type="similarity">
    <text evidence="4">Belongs to the cyclin family.</text>
</comment>
<feature type="region of interest" description="Disordered" evidence="5">
    <location>
        <begin position="133"/>
        <end position="167"/>
    </location>
</feature>
<organism evidence="8 9">
    <name type="scientific">Ganoderma sinense ZZ0214-1</name>
    <dbReference type="NCBI Taxonomy" id="1077348"/>
    <lineage>
        <taxon>Eukaryota</taxon>
        <taxon>Fungi</taxon>
        <taxon>Dikarya</taxon>
        <taxon>Basidiomycota</taxon>
        <taxon>Agaricomycotina</taxon>
        <taxon>Agaricomycetes</taxon>
        <taxon>Polyporales</taxon>
        <taxon>Polyporaceae</taxon>
        <taxon>Ganoderma</taxon>
    </lineage>
</organism>